<sequence length="69" mass="7326">MSERGSTYLQEIRGGFATFFTMAYILVLNPIILGGAEDKFGKQLDNVQLVTATALVAAVMTLIMGVGGN</sequence>
<reference evidence="4" key="1">
    <citation type="submission" date="2020-01" db="EMBL/GenBank/DDBJ databases">
        <title>Insect and environment-associated Actinomycetes.</title>
        <authorList>
            <person name="Currrie C."/>
            <person name="Chevrette M."/>
            <person name="Carlson C."/>
            <person name="Stubbendieck R."/>
            <person name="Wendt-Pienkowski E."/>
        </authorList>
    </citation>
    <scope>NUCLEOTIDE SEQUENCE</scope>
    <source>
        <strain evidence="4">SID7499</strain>
    </source>
</reference>
<dbReference type="AlphaFoldDB" id="A0A6G3WY54"/>
<keyword evidence="3" id="KW-1133">Transmembrane helix</keyword>
<dbReference type="EMBL" id="JAAGMN010002971">
    <property type="protein sequence ID" value="NEE10352.1"/>
    <property type="molecule type" value="Genomic_DNA"/>
</dbReference>
<comment type="subcellular location">
    <subcellularLocation>
        <location evidence="1">Endomembrane system</location>
        <topology evidence="1">Multi-pass membrane protein</topology>
    </subcellularLocation>
</comment>
<keyword evidence="2" id="KW-0813">Transport</keyword>
<protein>
    <submittedName>
        <fullName evidence="4">NCS2 family permease</fullName>
    </submittedName>
</protein>
<feature type="transmembrane region" description="Helical" evidence="3">
    <location>
        <begin position="47"/>
        <end position="67"/>
    </location>
</feature>
<feature type="non-terminal residue" evidence="4">
    <location>
        <position position="69"/>
    </location>
</feature>
<dbReference type="GO" id="GO:0012505">
    <property type="term" value="C:endomembrane system"/>
    <property type="evidence" value="ECO:0007669"/>
    <property type="project" value="UniProtKB-SubCell"/>
</dbReference>
<gene>
    <name evidence="4" type="ORF">G3M58_28360</name>
</gene>
<dbReference type="InterPro" id="IPR045018">
    <property type="entry name" value="Azg-like"/>
</dbReference>
<dbReference type="GO" id="GO:0005886">
    <property type="term" value="C:plasma membrane"/>
    <property type="evidence" value="ECO:0007669"/>
    <property type="project" value="TreeGrafter"/>
</dbReference>
<comment type="caution">
    <text evidence="4">The sequence shown here is derived from an EMBL/GenBank/DDBJ whole genome shotgun (WGS) entry which is preliminary data.</text>
</comment>
<dbReference type="PANTHER" id="PTHR43337:SF1">
    <property type="entry name" value="XANTHINE_URACIL PERMEASE C887.17-RELATED"/>
    <property type="match status" value="1"/>
</dbReference>
<keyword evidence="3" id="KW-0472">Membrane</keyword>
<evidence type="ECO:0000256" key="2">
    <source>
        <dbReference type="ARBA" id="ARBA00022448"/>
    </source>
</evidence>
<organism evidence="4">
    <name type="scientific">Streptomyces sp. SID7499</name>
    <dbReference type="NCBI Taxonomy" id="2706086"/>
    <lineage>
        <taxon>Bacteria</taxon>
        <taxon>Bacillati</taxon>
        <taxon>Actinomycetota</taxon>
        <taxon>Actinomycetes</taxon>
        <taxon>Kitasatosporales</taxon>
        <taxon>Streptomycetaceae</taxon>
        <taxon>Streptomyces</taxon>
    </lineage>
</organism>
<dbReference type="PANTHER" id="PTHR43337">
    <property type="entry name" value="XANTHINE/URACIL PERMEASE C887.17-RELATED"/>
    <property type="match status" value="1"/>
</dbReference>
<evidence type="ECO:0000256" key="3">
    <source>
        <dbReference type="SAM" id="Phobius"/>
    </source>
</evidence>
<name>A0A6G3WY54_9ACTN</name>
<proteinExistence type="predicted"/>
<feature type="transmembrane region" description="Helical" evidence="3">
    <location>
        <begin position="12"/>
        <end position="35"/>
    </location>
</feature>
<evidence type="ECO:0000256" key="1">
    <source>
        <dbReference type="ARBA" id="ARBA00004127"/>
    </source>
</evidence>
<keyword evidence="3" id="KW-0812">Transmembrane</keyword>
<dbReference type="GO" id="GO:0005345">
    <property type="term" value="F:purine nucleobase transmembrane transporter activity"/>
    <property type="evidence" value="ECO:0007669"/>
    <property type="project" value="TreeGrafter"/>
</dbReference>
<accession>A0A6G3WY54</accession>
<evidence type="ECO:0000313" key="4">
    <source>
        <dbReference type="EMBL" id="NEE10352.1"/>
    </source>
</evidence>